<evidence type="ECO:0000256" key="1">
    <source>
        <dbReference type="ARBA" id="ARBA00022801"/>
    </source>
</evidence>
<dbReference type="Gene3D" id="3.10.129.10">
    <property type="entry name" value="Hotdog Thioesterase"/>
    <property type="match status" value="1"/>
</dbReference>
<accession>A0A8J3A546</accession>
<dbReference type="InterPro" id="IPR003736">
    <property type="entry name" value="PAAI_dom"/>
</dbReference>
<reference evidence="4" key="2">
    <citation type="submission" date="2020-09" db="EMBL/GenBank/DDBJ databases">
        <authorList>
            <person name="Sun Q."/>
            <person name="Zhou Y."/>
        </authorList>
    </citation>
    <scope>NUCLEOTIDE SEQUENCE</scope>
    <source>
        <strain evidence="4">CGMCC 1.14988</strain>
    </source>
</reference>
<dbReference type="CDD" id="cd03443">
    <property type="entry name" value="PaaI_thioesterase"/>
    <property type="match status" value="1"/>
</dbReference>
<keyword evidence="1" id="KW-0378">Hydrolase</keyword>
<reference evidence="4" key="1">
    <citation type="journal article" date="2014" name="Int. J. Syst. Evol. Microbiol.">
        <title>Complete genome sequence of Corynebacterium casei LMG S-19264T (=DSM 44701T), isolated from a smear-ripened cheese.</title>
        <authorList>
            <consortium name="US DOE Joint Genome Institute (JGI-PGF)"/>
            <person name="Walter F."/>
            <person name="Albersmeier A."/>
            <person name="Kalinowski J."/>
            <person name="Ruckert C."/>
        </authorList>
    </citation>
    <scope>NUCLEOTIDE SEQUENCE</scope>
    <source>
        <strain evidence="4">CGMCC 1.14988</strain>
    </source>
</reference>
<evidence type="ECO:0000259" key="3">
    <source>
        <dbReference type="Pfam" id="PF03061"/>
    </source>
</evidence>
<proteinExistence type="predicted"/>
<comment type="caution">
    <text evidence="4">The sequence shown here is derived from an EMBL/GenBank/DDBJ whole genome shotgun (WGS) entry which is preliminary data.</text>
</comment>
<feature type="domain" description="Thioesterase" evidence="3">
    <location>
        <begin position="81"/>
        <end position="150"/>
    </location>
</feature>
<dbReference type="GO" id="GO:0016289">
    <property type="term" value="F:acyl-CoA hydrolase activity"/>
    <property type="evidence" value="ECO:0007669"/>
    <property type="project" value="UniProtKB-ARBA"/>
</dbReference>
<dbReference type="AlphaFoldDB" id="A0A8J3A546"/>
<sequence length="181" mass="18958">MSASDVPVPDHPGNGAGIPGADVDVPADDVGGVEVPNTEALDAIWRGDEYAGHLGAEVEAWGGGWSRIGLTVTDRHRNFAGLLHGGVGFGLGDVAFAVASNSWGRLAVALSVDVQFLASAAPGARLVATGRERHRTKRTGAYLIEVTDDGALVASLHALVHRTDRWHLGEDAWSGDWRATH</sequence>
<feature type="region of interest" description="Disordered" evidence="2">
    <location>
        <begin position="1"/>
        <end position="27"/>
    </location>
</feature>
<dbReference type="InterPro" id="IPR052723">
    <property type="entry name" value="Acyl-CoA_thioesterase_PaaI"/>
</dbReference>
<dbReference type="EMBL" id="BMHA01000001">
    <property type="protein sequence ID" value="GGI02978.1"/>
    <property type="molecule type" value="Genomic_DNA"/>
</dbReference>
<keyword evidence="5" id="KW-1185">Reference proteome</keyword>
<dbReference type="Pfam" id="PF03061">
    <property type="entry name" value="4HBT"/>
    <property type="match status" value="1"/>
</dbReference>
<dbReference type="InterPro" id="IPR006683">
    <property type="entry name" value="Thioestr_dom"/>
</dbReference>
<dbReference type="PANTHER" id="PTHR42856">
    <property type="entry name" value="ACYL-COENZYME A THIOESTERASE PAAI"/>
    <property type="match status" value="1"/>
</dbReference>
<dbReference type="SUPFAM" id="SSF54637">
    <property type="entry name" value="Thioesterase/thiol ester dehydrase-isomerase"/>
    <property type="match status" value="1"/>
</dbReference>
<dbReference type="InterPro" id="IPR029069">
    <property type="entry name" value="HotDog_dom_sf"/>
</dbReference>
<organism evidence="4 5">
    <name type="scientific">Egicoccus halophilus</name>
    <dbReference type="NCBI Taxonomy" id="1670830"/>
    <lineage>
        <taxon>Bacteria</taxon>
        <taxon>Bacillati</taxon>
        <taxon>Actinomycetota</taxon>
        <taxon>Nitriliruptoria</taxon>
        <taxon>Egicoccales</taxon>
        <taxon>Egicoccaceae</taxon>
        <taxon>Egicoccus</taxon>
    </lineage>
</organism>
<dbReference type="Proteomes" id="UP000650511">
    <property type="component" value="Unassembled WGS sequence"/>
</dbReference>
<evidence type="ECO:0000313" key="4">
    <source>
        <dbReference type="EMBL" id="GGI02978.1"/>
    </source>
</evidence>
<dbReference type="RefSeq" id="WP_130648261.1">
    <property type="nucleotide sequence ID" value="NZ_BMHA01000001.1"/>
</dbReference>
<name>A0A8J3A546_9ACTN</name>
<dbReference type="PANTHER" id="PTHR42856:SF1">
    <property type="entry name" value="ACYL-COENZYME A THIOESTERASE PAAI"/>
    <property type="match status" value="1"/>
</dbReference>
<dbReference type="NCBIfam" id="TIGR00369">
    <property type="entry name" value="unchar_dom_1"/>
    <property type="match status" value="1"/>
</dbReference>
<gene>
    <name evidence="4" type="ORF">GCM10011354_02200</name>
</gene>
<evidence type="ECO:0000313" key="5">
    <source>
        <dbReference type="Proteomes" id="UP000650511"/>
    </source>
</evidence>
<evidence type="ECO:0000256" key="2">
    <source>
        <dbReference type="SAM" id="MobiDB-lite"/>
    </source>
</evidence>
<dbReference type="OrthoDB" id="32575at2"/>
<protein>
    <recommendedName>
        <fullName evidence="3">Thioesterase domain-containing protein</fullName>
    </recommendedName>
</protein>